<protein>
    <submittedName>
        <fullName evidence="1">Uncharacterized protein</fullName>
    </submittedName>
</protein>
<proteinExistence type="predicted"/>
<name>A0ACC0AZP0_CATRO</name>
<accession>A0ACC0AZP0</accession>
<dbReference type="Proteomes" id="UP001060085">
    <property type="component" value="Linkage Group LG04"/>
</dbReference>
<sequence>MDSALFQQSLFPRISISQSFKFKTYNNVGFGLYRDRISTCLAVGMPGELSDDQGSSSLQIHQNGSIFSALEDSTVRMGMVDAEITPETINFFVSDAEGDPDCPTEGYSSIELALNSLRQGKFVIVVDDENEEIEGNLVMAASHVTPEAVAFIVKNGSGIVSVGMKDDDLERLKLPLMSPENEDDSSAPSFTITVDARVGTTTGVSASDRAKTVLALSSPSSKPEDFRRPGHVFPLKYRNGGVLRRVGHTEASVDLVMLAGLSPISLLSAILDRENGSIATIASLRNLALEREIPIVSITDLIRYRRKREKLVDRTAISRLPTKWGLFQTYCYRSKLDGTEHIAVVKGEVGDGQDILVRVHSECLTGDIFGSRRCDCGNQLDLAMQLIEEAGRGVVVYLRGHEGRGIGLGHKLQAYNLQDQGHDTVEANLELGFAADAREYGIGAQILRDIGVRTMCLMTNNPAKFVGLKGYGLAVVGRVPVLTPITEDNKRYLETKRRKMGHIYKTDIKRPLDEYINPNLDQKDPPNQN</sequence>
<dbReference type="EMBL" id="CM044704">
    <property type="protein sequence ID" value="KAI5666096.1"/>
    <property type="molecule type" value="Genomic_DNA"/>
</dbReference>
<organism evidence="1 2">
    <name type="scientific">Catharanthus roseus</name>
    <name type="common">Madagascar periwinkle</name>
    <name type="synonym">Vinca rosea</name>
    <dbReference type="NCBI Taxonomy" id="4058"/>
    <lineage>
        <taxon>Eukaryota</taxon>
        <taxon>Viridiplantae</taxon>
        <taxon>Streptophyta</taxon>
        <taxon>Embryophyta</taxon>
        <taxon>Tracheophyta</taxon>
        <taxon>Spermatophyta</taxon>
        <taxon>Magnoliopsida</taxon>
        <taxon>eudicotyledons</taxon>
        <taxon>Gunneridae</taxon>
        <taxon>Pentapetalae</taxon>
        <taxon>asterids</taxon>
        <taxon>lamiids</taxon>
        <taxon>Gentianales</taxon>
        <taxon>Apocynaceae</taxon>
        <taxon>Rauvolfioideae</taxon>
        <taxon>Vinceae</taxon>
        <taxon>Catharanthinae</taxon>
        <taxon>Catharanthus</taxon>
    </lineage>
</organism>
<comment type="caution">
    <text evidence="1">The sequence shown here is derived from an EMBL/GenBank/DDBJ whole genome shotgun (WGS) entry which is preliminary data.</text>
</comment>
<evidence type="ECO:0000313" key="1">
    <source>
        <dbReference type="EMBL" id="KAI5666096.1"/>
    </source>
</evidence>
<keyword evidence="2" id="KW-1185">Reference proteome</keyword>
<reference evidence="2" key="1">
    <citation type="journal article" date="2023" name="Nat. Plants">
        <title>Single-cell RNA sequencing provides a high-resolution roadmap for understanding the multicellular compartmentation of specialized metabolism.</title>
        <authorList>
            <person name="Sun S."/>
            <person name="Shen X."/>
            <person name="Li Y."/>
            <person name="Li Y."/>
            <person name="Wang S."/>
            <person name="Li R."/>
            <person name="Zhang H."/>
            <person name="Shen G."/>
            <person name="Guo B."/>
            <person name="Wei J."/>
            <person name="Xu J."/>
            <person name="St-Pierre B."/>
            <person name="Chen S."/>
            <person name="Sun C."/>
        </authorList>
    </citation>
    <scope>NUCLEOTIDE SEQUENCE [LARGE SCALE GENOMIC DNA]</scope>
</reference>
<evidence type="ECO:0000313" key="2">
    <source>
        <dbReference type="Proteomes" id="UP001060085"/>
    </source>
</evidence>
<gene>
    <name evidence="1" type="ORF">M9H77_15949</name>
</gene>